<dbReference type="InterPro" id="IPR004360">
    <property type="entry name" value="Glyas_Fos-R_dOase_dom"/>
</dbReference>
<dbReference type="Gene3D" id="3.10.180.10">
    <property type="entry name" value="2,3-Dihydroxybiphenyl 1,2-Dioxygenase, domain 1"/>
    <property type="match status" value="1"/>
</dbReference>
<gene>
    <name evidence="2" type="ORF">GCM10009639_25020</name>
</gene>
<protein>
    <submittedName>
        <fullName evidence="2">VOC family protein</fullName>
    </submittedName>
</protein>
<sequence>MDNRTADEARDYYRDVLNLTQDAGRWHIPGIHGYFLDIPSDVQIHLLGSDGPSPYSKGPGQDPVENHVALAVDDIIEAEEELKRLGVEYFTLDNVASPNLKQLFLRDPANNLVEIHQLGLCRCRRSQRSVPAAPSD</sequence>
<dbReference type="SUPFAM" id="SSF54593">
    <property type="entry name" value="Glyoxalase/Bleomycin resistance protein/Dihydroxybiphenyl dioxygenase"/>
    <property type="match status" value="1"/>
</dbReference>
<dbReference type="Pfam" id="PF00903">
    <property type="entry name" value="Glyoxalase"/>
    <property type="match status" value="1"/>
</dbReference>
<proteinExistence type="predicted"/>
<dbReference type="PROSITE" id="PS51819">
    <property type="entry name" value="VOC"/>
    <property type="match status" value="1"/>
</dbReference>
<reference evidence="2 3" key="1">
    <citation type="journal article" date="2019" name="Int. J. Syst. Evol. Microbiol.">
        <title>The Global Catalogue of Microorganisms (GCM) 10K type strain sequencing project: providing services to taxonomists for standard genome sequencing and annotation.</title>
        <authorList>
            <consortium name="The Broad Institute Genomics Platform"/>
            <consortium name="The Broad Institute Genome Sequencing Center for Infectious Disease"/>
            <person name="Wu L."/>
            <person name="Ma J."/>
        </authorList>
    </citation>
    <scope>NUCLEOTIDE SEQUENCE [LARGE SCALE GENOMIC DNA]</scope>
    <source>
        <strain evidence="2 3">JCM 12393</strain>
    </source>
</reference>
<organism evidence="2 3">
    <name type="scientific">Kitasatospora putterlickiae</name>
    <dbReference type="NCBI Taxonomy" id="221725"/>
    <lineage>
        <taxon>Bacteria</taxon>
        <taxon>Bacillati</taxon>
        <taxon>Actinomycetota</taxon>
        <taxon>Actinomycetes</taxon>
        <taxon>Kitasatosporales</taxon>
        <taxon>Streptomycetaceae</taxon>
        <taxon>Kitasatospora</taxon>
    </lineage>
</organism>
<comment type="caution">
    <text evidence="2">The sequence shown here is derived from an EMBL/GenBank/DDBJ whole genome shotgun (WGS) entry which is preliminary data.</text>
</comment>
<name>A0ABN1XYF4_9ACTN</name>
<evidence type="ECO:0000313" key="3">
    <source>
        <dbReference type="Proteomes" id="UP001499863"/>
    </source>
</evidence>
<accession>A0ABN1XYF4</accession>
<evidence type="ECO:0000259" key="1">
    <source>
        <dbReference type="PROSITE" id="PS51819"/>
    </source>
</evidence>
<evidence type="ECO:0000313" key="2">
    <source>
        <dbReference type="EMBL" id="GAA1392823.1"/>
    </source>
</evidence>
<keyword evidence="3" id="KW-1185">Reference proteome</keyword>
<dbReference type="InterPro" id="IPR029068">
    <property type="entry name" value="Glyas_Bleomycin-R_OHBP_Dase"/>
</dbReference>
<dbReference type="EMBL" id="BAAAKJ010000131">
    <property type="protein sequence ID" value="GAA1392823.1"/>
    <property type="molecule type" value="Genomic_DNA"/>
</dbReference>
<dbReference type="InterPro" id="IPR037523">
    <property type="entry name" value="VOC_core"/>
</dbReference>
<feature type="domain" description="VOC" evidence="1">
    <location>
        <begin position="1"/>
        <end position="118"/>
    </location>
</feature>
<dbReference type="Proteomes" id="UP001499863">
    <property type="component" value="Unassembled WGS sequence"/>
</dbReference>